<keyword evidence="3" id="KW-1185">Reference proteome</keyword>
<feature type="domain" description="BTB" evidence="2">
    <location>
        <begin position="225"/>
        <end position="290"/>
    </location>
</feature>
<organism evidence="3 4">
    <name type="scientific">Trichuris muris</name>
    <name type="common">Mouse whipworm</name>
    <dbReference type="NCBI Taxonomy" id="70415"/>
    <lineage>
        <taxon>Eukaryota</taxon>
        <taxon>Metazoa</taxon>
        <taxon>Ecdysozoa</taxon>
        <taxon>Nematoda</taxon>
        <taxon>Enoplea</taxon>
        <taxon>Dorylaimia</taxon>
        <taxon>Trichinellida</taxon>
        <taxon>Trichuridae</taxon>
        <taxon>Trichuris</taxon>
    </lineage>
</organism>
<reference evidence="4" key="1">
    <citation type="submission" date="2019-12" db="UniProtKB">
        <authorList>
            <consortium name="WormBaseParasite"/>
        </authorList>
    </citation>
    <scope>IDENTIFICATION</scope>
</reference>
<accession>A0A5S6QN62</accession>
<dbReference type="Proteomes" id="UP000046395">
    <property type="component" value="Unassembled WGS sequence"/>
</dbReference>
<dbReference type="Gene3D" id="3.30.710.10">
    <property type="entry name" value="Potassium Channel Kv1.1, Chain A"/>
    <property type="match status" value="1"/>
</dbReference>
<feature type="chain" id="PRO_5024456327" evidence="1">
    <location>
        <begin position="23"/>
        <end position="381"/>
    </location>
</feature>
<feature type="signal peptide" evidence="1">
    <location>
        <begin position="1"/>
        <end position="22"/>
    </location>
</feature>
<dbReference type="InterPro" id="IPR000210">
    <property type="entry name" value="BTB/POZ_dom"/>
</dbReference>
<keyword evidence="1" id="KW-0732">Signal</keyword>
<dbReference type="CDD" id="cd18186">
    <property type="entry name" value="BTB_POZ_ZBTB_KLHL-like"/>
    <property type="match status" value="1"/>
</dbReference>
<dbReference type="STRING" id="70415.A0A5S6QN62"/>
<dbReference type="PROSITE" id="PS50097">
    <property type="entry name" value="BTB"/>
    <property type="match status" value="1"/>
</dbReference>
<sequence length="381" mass="43442">MKTVFTPLMSIIISVLLDGNTALRPYFWKTNTLQRIHRGDNGENVTVCDETSRSIIAYTEVQHRWIIEHFQEQELIQTVTKARMQSAEFSSPDKRHRFRIVIQTDNQGPHRRTQRLVTLNADTDNESLTCVVQFAIPQRTNRSLSNLPEKLETVKRTRGGMEIAKQALPDNLDQHIDNDALVILCTVTIYERSTTICDSDSQRDEDSGKAFVDSFKGLLDNKTGSDLEIIAKSCVINAHKSILLARNLKMVTLIRNQTEGNKQLNATQYSCDAMRCVVEYVYTNKCSLKPEIAEEVLLAASQYQLTPLKRIAERVLIKCLNEENIASNIMLAKNTSSNALLRSISRFITRNPHILNSPTWKEMEMKNTRQAAFILRETVLQ</sequence>
<protein>
    <submittedName>
        <fullName evidence="4">BTB domain-containing protein</fullName>
    </submittedName>
</protein>
<dbReference type="InterPro" id="IPR011333">
    <property type="entry name" value="SKP1/BTB/POZ_sf"/>
</dbReference>
<dbReference type="WBParaSite" id="TMUE_2000008628.1">
    <property type="protein sequence ID" value="TMUE_2000008628.1"/>
    <property type="gene ID" value="WBGene00287992"/>
</dbReference>
<name>A0A5S6QN62_TRIMR</name>
<dbReference type="PANTHER" id="PTHR24413">
    <property type="entry name" value="SPECKLE-TYPE POZ PROTEIN"/>
    <property type="match status" value="1"/>
</dbReference>
<evidence type="ECO:0000313" key="3">
    <source>
        <dbReference type="Proteomes" id="UP000046395"/>
    </source>
</evidence>
<dbReference type="AlphaFoldDB" id="A0A5S6QN62"/>
<dbReference type="Pfam" id="PF00651">
    <property type="entry name" value="BTB"/>
    <property type="match status" value="1"/>
</dbReference>
<evidence type="ECO:0000259" key="2">
    <source>
        <dbReference type="PROSITE" id="PS50097"/>
    </source>
</evidence>
<dbReference type="SMART" id="SM00225">
    <property type="entry name" value="BTB"/>
    <property type="match status" value="1"/>
</dbReference>
<dbReference type="SUPFAM" id="SSF54695">
    <property type="entry name" value="POZ domain"/>
    <property type="match status" value="1"/>
</dbReference>
<proteinExistence type="predicted"/>
<evidence type="ECO:0000256" key="1">
    <source>
        <dbReference type="SAM" id="SignalP"/>
    </source>
</evidence>
<evidence type="ECO:0000313" key="4">
    <source>
        <dbReference type="WBParaSite" id="TMUE_2000008628.1"/>
    </source>
</evidence>